<dbReference type="InterPro" id="IPR002048">
    <property type="entry name" value="EF_hand_dom"/>
</dbReference>
<feature type="compositionally biased region" description="Polar residues" evidence="1">
    <location>
        <begin position="1"/>
        <end position="16"/>
    </location>
</feature>
<dbReference type="Pfam" id="PF13499">
    <property type="entry name" value="EF-hand_7"/>
    <property type="match status" value="2"/>
</dbReference>
<proteinExistence type="predicted"/>
<feature type="region of interest" description="Disordered" evidence="1">
    <location>
        <begin position="1"/>
        <end position="28"/>
    </location>
</feature>
<protein>
    <submittedName>
        <fullName evidence="3">EFCB6-like protein</fullName>
    </submittedName>
</protein>
<dbReference type="EMBL" id="CP111017">
    <property type="protein sequence ID" value="WAR09378.1"/>
    <property type="molecule type" value="Genomic_DNA"/>
</dbReference>
<feature type="region of interest" description="Disordered" evidence="1">
    <location>
        <begin position="486"/>
        <end position="511"/>
    </location>
</feature>
<keyword evidence="4" id="KW-1185">Reference proteome</keyword>
<feature type="domain" description="EF-hand" evidence="2">
    <location>
        <begin position="1030"/>
        <end position="1065"/>
    </location>
</feature>
<feature type="compositionally biased region" description="Basic and acidic residues" evidence="1">
    <location>
        <begin position="499"/>
        <end position="508"/>
    </location>
</feature>
<gene>
    <name evidence="3" type="ORF">MAR_019336</name>
</gene>
<evidence type="ECO:0000256" key="1">
    <source>
        <dbReference type="SAM" id="MobiDB-lite"/>
    </source>
</evidence>
<dbReference type="PANTHER" id="PTHR20875:SF5">
    <property type="entry name" value="EF-HAND DOMAIN-CONTAINING PROTEIN"/>
    <property type="match status" value="1"/>
</dbReference>
<feature type="domain" description="EF-hand" evidence="2">
    <location>
        <begin position="943"/>
        <end position="978"/>
    </location>
</feature>
<dbReference type="SUPFAM" id="SSF47473">
    <property type="entry name" value="EF-hand"/>
    <property type="match status" value="3"/>
</dbReference>
<evidence type="ECO:0000259" key="2">
    <source>
        <dbReference type="PROSITE" id="PS50222"/>
    </source>
</evidence>
<reference evidence="3" key="1">
    <citation type="submission" date="2022-11" db="EMBL/GenBank/DDBJ databases">
        <title>Centuries of genome instability and evolution in soft-shell clam transmissible cancer (bioRxiv).</title>
        <authorList>
            <person name="Hart S.F.M."/>
            <person name="Yonemitsu M.A."/>
            <person name="Giersch R.M."/>
            <person name="Beal B.F."/>
            <person name="Arriagada G."/>
            <person name="Davis B.W."/>
            <person name="Ostrander E.A."/>
            <person name="Goff S.P."/>
            <person name="Metzger M.J."/>
        </authorList>
    </citation>
    <scope>NUCLEOTIDE SEQUENCE</scope>
    <source>
        <strain evidence="3">MELC-2E11</strain>
        <tissue evidence="3">Siphon/mantle</tissue>
    </source>
</reference>
<feature type="region of interest" description="Disordered" evidence="1">
    <location>
        <begin position="176"/>
        <end position="199"/>
    </location>
</feature>
<dbReference type="PROSITE" id="PS50222">
    <property type="entry name" value="EF_HAND_2"/>
    <property type="match status" value="3"/>
</dbReference>
<feature type="region of interest" description="Disordered" evidence="1">
    <location>
        <begin position="53"/>
        <end position="76"/>
    </location>
</feature>
<dbReference type="SMART" id="SM00054">
    <property type="entry name" value="EFh"/>
    <property type="match status" value="7"/>
</dbReference>
<accession>A0ABY7EH99</accession>
<dbReference type="InterPro" id="IPR052603">
    <property type="entry name" value="EFCB6"/>
</dbReference>
<evidence type="ECO:0000313" key="3">
    <source>
        <dbReference type="EMBL" id="WAR09378.1"/>
    </source>
</evidence>
<dbReference type="PANTHER" id="PTHR20875">
    <property type="entry name" value="EF-HAND CALCIUM-BINDING DOMAIN-CONTAINING PROTEIN 6-RELATED"/>
    <property type="match status" value="1"/>
</dbReference>
<evidence type="ECO:0000313" key="4">
    <source>
        <dbReference type="Proteomes" id="UP001164746"/>
    </source>
</evidence>
<dbReference type="CDD" id="cd00051">
    <property type="entry name" value="EFh"/>
    <property type="match status" value="1"/>
</dbReference>
<feature type="domain" description="EF-hand" evidence="2">
    <location>
        <begin position="379"/>
        <end position="414"/>
    </location>
</feature>
<dbReference type="InterPro" id="IPR011992">
    <property type="entry name" value="EF-hand-dom_pair"/>
</dbReference>
<sequence length="1126" mass="127948">MMATATGLQRSVSAATPPSPGRLPNLPVIEHPMSRLGDRADLAVRGSSTLGRHAAGSLTRSQTDVGFKQSRPDVNDVRKSTPERILNWPPGLLRDVTFLWLHGHKTLGTGREPVTRRFNEHVNFSCRDITPPYHYKEEPYKGLLPDIPDTPRDYNYRHVPGKVDKYPKIGQVPKLPPLPSIDEQEEHLKGPGKPHVKSKEYNYQPRNTQELIEVIREKFGTGYYGIRHLFRSNDPTGKGAVSREALQKILYTLCGYITPDQYTKLLRAMHLEGKTPIHFDTFVQFFKETEDKKNWVSALQTAPLHQVDPSYPEVYLRRTDMRVHDPYTSMPFSDAIFKEKCKSKNFDARRVFPAAVFEAGGLILPPQLREAHATLGIYMTDEDFSKLWQRYDKEGTGALHRDDFFRACGLNAQGRPRQAPPYTPRGAAYPRPRPHSEIGNTACSSGNSAIGLRKNVKTDGDLTDRTAVNLADTTGSRENRQHIDIPTGAQEAVAPAGRDLTEKDKGVGKPDAVANTEKKIDIKKLPKQIPKLENIIDCLHYKFEEGYQSLLTAFQLFDFLNDGWVSRIDFRRVLAEFALPISPTELDHFLKRSGLRPVKGQVNYREFLGRYQAKSMQALTARAATDSQTVHADGGSGADGMSAELLEARLVDFLHGDLIKLIAHFRRCDRYNLHVVTAHEFRAAIEARLGYAMTEQQWETIRQEAGTDRDGLLQPGSWNLRAEGGIQVAQVPAADLPVPPQVDRLRERAKTEMVPPPQPPPADNKDSVRSLDELTARLDELFKNRFHTFDKVRTVAVAGGTGSGLGDPEHLHGRHHFVNYKIPHEQKENVIYENMFNIDEADEIWYEPEDDTKELVEVARRIQRERREEQMKRDHLARTQARSKNEDWVPEVTTFDERTPRAVTASTSVSSVPTVPASRASFASVQSVRTKSLLVKIRTDVINNWEGLKSVFKYIDRNGTCYIPSAEMKEIMTSLQFSMDEEEKAELCRRFDTDRNGRFNYMRFMKCYAQRTASKGNQGPAYSKFTHQLQTQGSVRRAFRRLDRGRKGHLTVNDFRRALSDTGITMGNEDFYHVLTEFDRNMDGKIAYDHFLDTLLAVFNINFNIKISDDLNKPDNNPKNTHLKHK</sequence>
<organism evidence="3 4">
    <name type="scientific">Mya arenaria</name>
    <name type="common">Soft-shell clam</name>
    <dbReference type="NCBI Taxonomy" id="6604"/>
    <lineage>
        <taxon>Eukaryota</taxon>
        <taxon>Metazoa</taxon>
        <taxon>Spiralia</taxon>
        <taxon>Lophotrochozoa</taxon>
        <taxon>Mollusca</taxon>
        <taxon>Bivalvia</taxon>
        <taxon>Autobranchia</taxon>
        <taxon>Heteroconchia</taxon>
        <taxon>Euheterodonta</taxon>
        <taxon>Imparidentia</taxon>
        <taxon>Neoheterodontei</taxon>
        <taxon>Myida</taxon>
        <taxon>Myoidea</taxon>
        <taxon>Myidae</taxon>
        <taxon>Mya</taxon>
    </lineage>
</organism>
<dbReference type="Proteomes" id="UP001164746">
    <property type="component" value="Chromosome 6"/>
</dbReference>
<dbReference type="Gene3D" id="1.10.238.10">
    <property type="entry name" value="EF-hand"/>
    <property type="match status" value="4"/>
</dbReference>
<name>A0ABY7EH99_MYAAR</name>